<dbReference type="Gene3D" id="1.25.40.90">
    <property type="match status" value="1"/>
</dbReference>
<evidence type="ECO:0000259" key="8">
    <source>
        <dbReference type="PROSITE" id="PS50909"/>
    </source>
</evidence>
<dbReference type="SUPFAM" id="SSF89009">
    <property type="entry name" value="GAT-like domain"/>
    <property type="match status" value="1"/>
</dbReference>
<dbReference type="InterPro" id="IPR002014">
    <property type="entry name" value="VHS_dom"/>
</dbReference>
<keyword evidence="3" id="KW-0813">Transport</keyword>
<comment type="similarity">
    <text evidence="2">Belongs to the TOM1 family.</text>
</comment>
<dbReference type="Gene3D" id="3.20.10.10">
    <property type="entry name" value="D-amino Acid Aminotransferase, subunit A, domain 2"/>
    <property type="match status" value="1"/>
</dbReference>
<dbReference type="InterPro" id="IPR004152">
    <property type="entry name" value="GAT_dom"/>
</dbReference>
<proteinExistence type="inferred from homology"/>
<feature type="domain" description="VHS" evidence="7">
    <location>
        <begin position="384"/>
        <end position="513"/>
    </location>
</feature>
<evidence type="ECO:0000256" key="6">
    <source>
        <dbReference type="SAM" id="MobiDB-lite"/>
    </source>
</evidence>
<evidence type="ECO:0000256" key="2">
    <source>
        <dbReference type="ARBA" id="ARBA00007708"/>
    </source>
</evidence>
<evidence type="ECO:0000256" key="4">
    <source>
        <dbReference type="ARBA" id="ARBA00022927"/>
    </source>
</evidence>
<dbReference type="SUPFAM" id="SSF48464">
    <property type="entry name" value="ENTH/VHS domain"/>
    <property type="match status" value="1"/>
</dbReference>
<dbReference type="PANTHER" id="PTHR45898:SF4">
    <property type="entry name" value="TARGET OF MYB PROTEIN 1"/>
    <property type="match status" value="1"/>
</dbReference>
<dbReference type="Pfam" id="PF00790">
    <property type="entry name" value="VHS"/>
    <property type="match status" value="1"/>
</dbReference>
<evidence type="ECO:0000259" key="7">
    <source>
        <dbReference type="PROSITE" id="PS50179"/>
    </source>
</evidence>
<feature type="region of interest" description="Disordered" evidence="6">
    <location>
        <begin position="635"/>
        <end position="726"/>
    </location>
</feature>
<comment type="caution">
    <text evidence="9">The sequence shown here is derived from an EMBL/GenBank/DDBJ whole genome shotgun (WGS) entry which is preliminary data.</text>
</comment>
<dbReference type="CDD" id="cd14231">
    <property type="entry name" value="GAT_GGA-like_plant"/>
    <property type="match status" value="1"/>
</dbReference>
<dbReference type="Pfam" id="PF01063">
    <property type="entry name" value="Aminotran_4"/>
    <property type="match status" value="1"/>
</dbReference>
<feature type="domain" description="GAT" evidence="8">
    <location>
        <begin position="545"/>
        <end position="633"/>
    </location>
</feature>
<dbReference type="InterPro" id="IPR044836">
    <property type="entry name" value="TOL_plant"/>
</dbReference>
<dbReference type="InterPro" id="IPR036038">
    <property type="entry name" value="Aminotransferase-like"/>
</dbReference>
<dbReference type="InterPro" id="IPR043132">
    <property type="entry name" value="BCAT-like_C"/>
</dbReference>
<keyword evidence="4" id="KW-0653">Protein transport</keyword>
<feature type="region of interest" description="Disordered" evidence="6">
    <location>
        <begin position="863"/>
        <end position="895"/>
    </location>
</feature>
<feature type="compositionally biased region" description="Polar residues" evidence="6">
    <location>
        <begin position="663"/>
        <end position="683"/>
    </location>
</feature>
<dbReference type="InterPro" id="IPR008942">
    <property type="entry name" value="ENTH_VHS"/>
</dbReference>
<dbReference type="CDD" id="cd03561">
    <property type="entry name" value="VHS"/>
    <property type="match status" value="1"/>
</dbReference>
<dbReference type="Gene3D" id="3.30.470.10">
    <property type="match status" value="1"/>
</dbReference>
<feature type="region of interest" description="Disordered" evidence="6">
    <location>
        <begin position="517"/>
        <end position="550"/>
    </location>
</feature>
<dbReference type="InterPro" id="IPR038425">
    <property type="entry name" value="GAT_sf"/>
</dbReference>
<dbReference type="Pfam" id="PF03127">
    <property type="entry name" value="GAT"/>
    <property type="match status" value="1"/>
</dbReference>
<dbReference type="InterPro" id="IPR001544">
    <property type="entry name" value="Aminotrans_IV"/>
</dbReference>
<dbReference type="PANTHER" id="PTHR45898">
    <property type="entry name" value="TOM1-LIKE PROTEIN"/>
    <property type="match status" value="1"/>
</dbReference>
<dbReference type="Gene3D" id="1.20.58.160">
    <property type="match status" value="1"/>
</dbReference>
<sequence>MAAMASLSSPCPKYMSSFPTRYTGQLFDSCLVPRNHPLMKKGSLGDLRIVRSSNQTESKIDSTDKQSDIPLLSCLEAMERLKQNRENNRGKQQFLAMYSSIFGGIVTDEAAMVIPMDDHMVHRGHGVFDTAAIMNGYLYELDQHVDRIIRSATQAKIVLPFDRETIRRVLIQTVSASKCMNGSLRYWISVGPGDFQLSPSGCHQPALYAIVIEDKSSFDSRGIKVVTSSVPIKPPEFATVKSVNYLPNALSKMEAEAQGAFAAIWLDDDGFIAEGPNMNVAFVTKEKELLMPKFDKILSGCTAKRVLTLAEGLVREGKLRRIRVDNVSVDEGKSADEMMLIGSGILVRPVIQWDDHVIGDGKEGPISKTLLNFILEDMKSGPRATSDALAGPDWAKNLEICEILNHNPGQVKEVVKGIKRKLKSKHPKVQILALTLLECMLKNCGDIVHMHVADRNILPEMVKIFKKRSDYDVKEKILILVDTWQEEFGGPRAIYPHYFIAYQELLRAGAIFPQRTERPQTQPIQSQNMRSSDQQEGDDPSEEPEFPTLSSTEIQNARSIMNVLADMLKALDPKNNEGVKQDVIVDLVGQCRVYKQRVVHLVNSTSDEALLCQGLELNDDLQRLLARHQAIASGNYSQADENKPEPAREIGNPCGPLVDTGDISKQSNDRFISSAAASSQPGNTAPAAASPKIDLLSDDFDSPNPDNSLATAPVGEAQQTSPAPQQTAIVPYDMISDGNSYGSYTQGLAGQTNPWTPQFQQQQQNFHGNMVPTWNSQLDQQQRPPSLVYGMYIQPITTGHCSAFNNNQAMQANCSPVPGAQYPQGAPYMGMVPPQMVPYNQQVQQMYGNPPMYLDQQMQGLSIRDGNGLRNPSYQVSSSSYVPPRTPTTNTPGTM</sequence>
<keyword evidence="10" id="KW-1185">Reference proteome</keyword>
<evidence type="ECO:0000256" key="3">
    <source>
        <dbReference type="ARBA" id="ARBA00022448"/>
    </source>
</evidence>
<dbReference type="CDD" id="cd00449">
    <property type="entry name" value="PLPDE_IV"/>
    <property type="match status" value="1"/>
</dbReference>
<feature type="compositionally biased region" description="Polar residues" evidence="6">
    <location>
        <begin position="519"/>
        <end position="534"/>
    </location>
</feature>
<reference evidence="9 10" key="1">
    <citation type="journal article" date="2024" name="G3 (Bethesda)">
        <title>Genome assembly of Hibiscus sabdariffa L. provides insights into metabolisms of medicinal natural products.</title>
        <authorList>
            <person name="Kim T."/>
        </authorList>
    </citation>
    <scope>NUCLEOTIDE SEQUENCE [LARGE SCALE GENOMIC DNA]</scope>
    <source>
        <strain evidence="9">TK-2024</strain>
        <tissue evidence="9">Old leaves</tissue>
    </source>
</reference>
<organism evidence="9 10">
    <name type="scientific">Hibiscus sabdariffa</name>
    <name type="common">roselle</name>
    <dbReference type="NCBI Taxonomy" id="183260"/>
    <lineage>
        <taxon>Eukaryota</taxon>
        <taxon>Viridiplantae</taxon>
        <taxon>Streptophyta</taxon>
        <taxon>Embryophyta</taxon>
        <taxon>Tracheophyta</taxon>
        <taxon>Spermatophyta</taxon>
        <taxon>Magnoliopsida</taxon>
        <taxon>eudicotyledons</taxon>
        <taxon>Gunneridae</taxon>
        <taxon>Pentapetalae</taxon>
        <taxon>rosids</taxon>
        <taxon>malvids</taxon>
        <taxon>Malvales</taxon>
        <taxon>Malvaceae</taxon>
        <taxon>Malvoideae</taxon>
        <taxon>Hibiscus</taxon>
    </lineage>
</organism>
<keyword evidence="5" id="KW-0472">Membrane</keyword>
<feature type="compositionally biased region" description="Low complexity" evidence="6">
    <location>
        <begin position="872"/>
        <end position="895"/>
    </location>
</feature>
<name>A0ABR2PT93_9ROSI</name>
<dbReference type="InterPro" id="IPR043131">
    <property type="entry name" value="BCAT-like_N"/>
</dbReference>
<evidence type="ECO:0000313" key="10">
    <source>
        <dbReference type="Proteomes" id="UP001396334"/>
    </source>
</evidence>
<dbReference type="Proteomes" id="UP001396334">
    <property type="component" value="Unassembled WGS sequence"/>
</dbReference>
<evidence type="ECO:0000256" key="1">
    <source>
        <dbReference type="ARBA" id="ARBA00004170"/>
    </source>
</evidence>
<dbReference type="PROSITE" id="PS50179">
    <property type="entry name" value="VHS"/>
    <property type="match status" value="1"/>
</dbReference>
<dbReference type="SUPFAM" id="SSF56752">
    <property type="entry name" value="D-aminoacid aminotransferase-like PLP-dependent enzymes"/>
    <property type="match status" value="1"/>
</dbReference>
<feature type="compositionally biased region" description="Low complexity" evidence="6">
    <location>
        <begin position="717"/>
        <end position="726"/>
    </location>
</feature>
<evidence type="ECO:0000313" key="9">
    <source>
        <dbReference type="EMBL" id="KAK8991655.1"/>
    </source>
</evidence>
<feature type="compositionally biased region" description="Acidic residues" evidence="6">
    <location>
        <begin position="535"/>
        <end position="545"/>
    </location>
</feature>
<dbReference type="EMBL" id="JBBPBN010000052">
    <property type="protein sequence ID" value="KAK8991655.1"/>
    <property type="molecule type" value="Genomic_DNA"/>
</dbReference>
<accession>A0ABR2PT93</accession>
<evidence type="ECO:0000256" key="5">
    <source>
        <dbReference type="ARBA" id="ARBA00023136"/>
    </source>
</evidence>
<gene>
    <name evidence="9" type="ORF">V6N11_062658</name>
</gene>
<protein>
    <submittedName>
        <fullName evidence="9">Uncharacterized protein</fullName>
    </submittedName>
</protein>
<dbReference type="PROSITE" id="PS50909">
    <property type="entry name" value="GAT"/>
    <property type="match status" value="1"/>
</dbReference>
<dbReference type="SMART" id="SM00288">
    <property type="entry name" value="VHS"/>
    <property type="match status" value="1"/>
</dbReference>
<comment type="subcellular location">
    <subcellularLocation>
        <location evidence="1">Membrane</location>
        <topology evidence="1">Peripheral membrane protein</topology>
    </subcellularLocation>
</comment>